<reference evidence="1" key="1">
    <citation type="submission" date="2023-04" db="EMBL/GenBank/DDBJ databases">
        <title>Candida boidinii NBRC 10035.</title>
        <authorList>
            <person name="Ichikawa N."/>
            <person name="Sato H."/>
            <person name="Tonouchi N."/>
        </authorList>
    </citation>
    <scope>NUCLEOTIDE SEQUENCE</scope>
    <source>
        <strain evidence="1">NBRC 10035</strain>
    </source>
</reference>
<sequence>MKCNLWFMDLSQEPTYKMSVLNTFNVGIRRNLVVSSTSNISNIISRRYGSSLISPGAIPYAESKPPMINKSPEAARLRKRLLERTGLIGVKRGMTCYYDNLGNKLPATVIEVDQVEVICHKTVKDNGYFAVQLGYGYKPKNQSKAMLGHYRNAQVSPKEKIWEFEVLNQEGLLPVGTQIKADHFKVGQYVDISSVSKGKGFAGICWFYWSKYHTS</sequence>
<evidence type="ECO:0000313" key="1">
    <source>
        <dbReference type="EMBL" id="GME80670.1"/>
    </source>
</evidence>
<keyword evidence="2" id="KW-1185">Reference proteome</keyword>
<dbReference type="EMBL" id="BSXN01004149">
    <property type="protein sequence ID" value="GME80670.1"/>
    <property type="molecule type" value="Genomic_DNA"/>
</dbReference>
<dbReference type="AlphaFoldDB" id="A0A9W6T7R9"/>
<dbReference type="GO" id="GO:0005762">
    <property type="term" value="C:mitochondrial large ribosomal subunit"/>
    <property type="evidence" value="ECO:0007669"/>
    <property type="project" value="TreeGrafter"/>
</dbReference>
<dbReference type="SUPFAM" id="SSF50447">
    <property type="entry name" value="Translation proteins"/>
    <property type="match status" value="1"/>
</dbReference>
<evidence type="ECO:0000313" key="2">
    <source>
        <dbReference type="Proteomes" id="UP001165120"/>
    </source>
</evidence>
<dbReference type="Proteomes" id="UP001165120">
    <property type="component" value="Unassembled WGS sequence"/>
</dbReference>
<protein>
    <submittedName>
        <fullName evidence="1">Unnamed protein product</fullName>
    </submittedName>
</protein>
<dbReference type="InterPro" id="IPR019927">
    <property type="entry name" value="Ribosomal_uL3_bac/org-type"/>
</dbReference>
<dbReference type="Gene3D" id="3.30.160.810">
    <property type="match status" value="1"/>
</dbReference>
<proteinExistence type="predicted"/>
<dbReference type="PANTHER" id="PTHR11229:SF8">
    <property type="entry name" value="LARGE RIBOSOMAL SUBUNIT PROTEIN UL3M"/>
    <property type="match status" value="1"/>
</dbReference>
<accession>A0A9W6T7R9</accession>
<name>A0A9W6T7R9_CANBO</name>
<comment type="caution">
    <text evidence="1">The sequence shown here is derived from an EMBL/GenBank/DDBJ whole genome shotgun (WGS) entry which is preliminary data.</text>
</comment>
<dbReference type="InterPro" id="IPR009000">
    <property type="entry name" value="Transl_B-barrel_sf"/>
</dbReference>
<organism evidence="1 2">
    <name type="scientific">Candida boidinii</name>
    <name type="common">Yeast</name>
    <dbReference type="NCBI Taxonomy" id="5477"/>
    <lineage>
        <taxon>Eukaryota</taxon>
        <taxon>Fungi</taxon>
        <taxon>Dikarya</taxon>
        <taxon>Ascomycota</taxon>
        <taxon>Saccharomycotina</taxon>
        <taxon>Pichiomycetes</taxon>
        <taxon>Pichiales</taxon>
        <taxon>Pichiaceae</taxon>
        <taxon>Ogataea</taxon>
        <taxon>Ogataea/Candida clade</taxon>
    </lineage>
</organism>
<gene>
    <name evidence="1" type="ORF">Cboi02_000644000</name>
</gene>
<dbReference type="GO" id="GO:0006412">
    <property type="term" value="P:translation"/>
    <property type="evidence" value="ECO:0007669"/>
    <property type="project" value="InterPro"/>
</dbReference>
<dbReference type="PANTHER" id="PTHR11229">
    <property type="entry name" value="50S RIBOSOMAL PROTEIN L3"/>
    <property type="match status" value="1"/>
</dbReference>
<dbReference type="GO" id="GO:0003735">
    <property type="term" value="F:structural constituent of ribosome"/>
    <property type="evidence" value="ECO:0007669"/>
    <property type="project" value="InterPro"/>
</dbReference>